<protein>
    <submittedName>
        <fullName evidence="2">cDNA FLJ53796</fullName>
    </submittedName>
</protein>
<proteinExistence type="evidence at transcript level"/>
<sequence>MHSASGGPLYAADGEEATGGSRGSLPSSLCPNKRANALPSSGQLKGETNTIKIDQKKRKKRKPFYVQILNRTPHTVRGRESRAEAAGGEREIGRGKENAERDEGSGRPATASARAPQAHWMPSPPAQPPSDPGPCVVGTRNETRPNPASPAGR</sequence>
<evidence type="ECO:0000256" key="1">
    <source>
        <dbReference type="SAM" id="MobiDB-lite"/>
    </source>
</evidence>
<feature type="compositionally biased region" description="Pro residues" evidence="1">
    <location>
        <begin position="122"/>
        <end position="132"/>
    </location>
</feature>
<feature type="region of interest" description="Disordered" evidence="1">
    <location>
        <begin position="1"/>
        <end position="153"/>
    </location>
</feature>
<dbReference type="AlphaFoldDB" id="B4DJX8"/>
<dbReference type="EMBL" id="AK296281">
    <property type="protein sequence ID" value="BAG58990.1"/>
    <property type="molecule type" value="mRNA"/>
</dbReference>
<feature type="compositionally biased region" description="Polar residues" evidence="1">
    <location>
        <begin position="38"/>
        <end position="52"/>
    </location>
</feature>
<evidence type="ECO:0000313" key="2">
    <source>
        <dbReference type="EMBL" id="BAG58990.1"/>
    </source>
</evidence>
<organism evidence="2">
    <name type="scientific">Homo sapiens</name>
    <name type="common">Human</name>
    <dbReference type="NCBI Taxonomy" id="9606"/>
    <lineage>
        <taxon>Eukaryota</taxon>
        <taxon>Metazoa</taxon>
        <taxon>Chordata</taxon>
        <taxon>Craniata</taxon>
        <taxon>Vertebrata</taxon>
        <taxon>Euteleostomi</taxon>
        <taxon>Mammalia</taxon>
        <taxon>Eutheria</taxon>
        <taxon>Euarchontoglires</taxon>
        <taxon>Primates</taxon>
        <taxon>Haplorrhini</taxon>
        <taxon>Catarrhini</taxon>
        <taxon>Hominidae</taxon>
        <taxon>Homo</taxon>
    </lineage>
</organism>
<accession>B4DJX8</accession>
<feature type="compositionally biased region" description="Basic and acidic residues" evidence="1">
    <location>
        <begin position="77"/>
        <end position="105"/>
    </location>
</feature>
<reference evidence="2" key="1">
    <citation type="submission" date="2007-10" db="EMBL/GenBank/DDBJ databases">
        <title>NEDO human cDNA sequencing project focused on splicing variants.</title>
        <authorList>
            <person name="Wakamatsu A."/>
            <person name="Yamamoto J."/>
            <person name="Kimura K."/>
            <person name="Ishii S."/>
            <person name="Watanabe K."/>
            <person name="Sugiyama A."/>
            <person name="Murakawa K."/>
            <person name="Kaida T."/>
            <person name="Tsuchiya K."/>
            <person name="Fukuzumi Y."/>
            <person name="Kumagai A."/>
            <person name="Oishi Y."/>
            <person name="Yamamoto S."/>
            <person name="Ono Y."/>
            <person name="Komori Y."/>
            <person name="Yamazaki M."/>
            <person name="Kisu Y."/>
            <person name="Nishikawa T."/>
            <person name="Sugano S."/>
            <person name="Nomura N."/>
            <person name="Isogai T."/>
        </authorList>
    </citation>
    <scope>NUCLEOTIDE SEQUENCE</scope>
    <source>
        <tissue evidence="2">Thalamus</tissue>
    </source>
</reference>
<name>B4DJX8_HUMAN</name>